<evidence type="ECO:0000259" key="5">
    <source>
        <dbReference type="PROSITE" id="PS51203"/>
    </source>
</evidence>
<feature type="region of interest" description="Disordered" evidence="3">
    <location>
        <begin position="117"/>
        <end position="165"/>
    </location>
</feature>
<evidence type="ECO:0000313" key="7">
    <source>
        <dbReference type="Proteomes" id="UP000232323"/>
    </source>
</evidence>
<feature type="compositionally biased region" description="Polar residues" evidence="3">
    <location>
        <begin position="123"/>
        <end position="134"/>
    </location>
</feature>
<organism evidence="6 7">
    <name type="scientific">Chlamydomonas eustigma</name>
    <dbReference type="NCBI Taxonomy" id="1157962"/>
    <lineage>
        <taxon>Eukaryota</taxon>
        <taxon>Viridiplantae</taxon>
        <taxon>Chlorophyta</taxon>
        <taxon>core chlorophytes</taxon>
        <taxon>Chlorophyceae</taxon>
        <taxon>CS clade</taxon>
        <taxon>Chlamydomonadales</taxon>
        <taxon>Chlamydomonadaceae</taxon>
        <taxon>Chlamydomonas</taxon>
    </lineage>
</organism>
<comment type="caution">
    <text evidence="6">The sequence shown here is derived from an EMBL/GenBank/DDBJ whole genome shotgun (WGS) entry which is preliminary data.</text>
</comment>
<dbReference type="PROSITE" id="PS50005">
    <property type="entry name" value="TPR"/>
    <property type="match status" value="2"/>
</dbReference>
<dbReference type="InterPro" id="IPR007699">
    <property type="entry name" value="SGS_dom"/>
</dbReference>
<dbReference type="InterPro" id="IPR011990">
    <property type="entry name" value="TPR-like_helical_dom_sf"/>
</dbReference>
<dbReference type="PROSITE" id="PS51203">
    <property type="entry name" value="CS"/>
    <property type="match status" value="1"/>
</dbReference>
<feature type="domain" description="CS" evidence="5">
    <location>
        <begin position="173"/>
        <end position="263"/>
    </location>
</feature>
<dbReference type="Pfam" id="PF05002">
    <property type="entry name" value="SGS"/>
    <property type="match status" value="1"/>
</dbReference>
<dbReference type="PANTHER" id="PTHR45862">
    <property type="entry name" value="PROTEIN SGT1 HOMOLOG"/>
    <property type="match status" value="1"/>
</dbReference>
<evidence type="ECO:0000256" key="1">
    <source>
        <dbReference type="ARBA" id="ARBA00008509"/>
    </source>
</evidence>
<dbReference type="SMART" id="SM00028">
    <property type="entry name" value="TPR"/>
    <property type="match status" value="3"/>
</dbReference>
<keyword evidence="2" id="KW-0802">TPR repeat</keyword>
<dbReference type="SUPFAM" id="SSF48452">
    <property type="entry name" value="TPR-like"/>
    <property type="match status" value="1"/>
</dbReference>
<dbReference type="Proteomes" id="UP000232323">
    <property type="component" value="Unassembled WGS sequence"/>
</dbReference>
<dbReference type="Pfam" id="PF13181">
    <property type="entry name" value="TPR_8"/>
    <property type="match status" value="1"/>
</dbReference>
<comment type="similarity">
    <text evidence="1">Belongs to the SGT1 family.</text>
</comment>
<dbReference type="InterPro" id="IPR007052">
    <property type="entry name" value="CS_dom"/>
</dbReference>
<accession>A0A250X5K0</accession>
<evidence type="ECO:0000256" key="2">
    <source>
        <dbReference type="PROSITE-ProRule" id="PRU00339"/>
    </source>
</evidence>
<dbReference type="AlphaFoldDB" id="A0A250X5K0"/>
<reference evidence="6 7" key="1">
    <citation type="submission" date="2017-08" db="EMBL/GenBank/DDBJ databases">
        <title>Acidophilic green algal genome provides insights into adaptation to an acidic environment.</title>
        <authorList>
            <person name="Hirooka S."/>
            <person name="Hirose Y."/>
            <person name="Kanesaki Y."/>
            <person name="Higuchi S."/>
            <person name="Fujiwara T."/>
            <person name="Onuma R."/>
            <person name="Era A."/>
            <person name="Ohbayashi R."/>
            <person name="Uzuka A."/>
            <person name="Nozaki H."/>
            <person name="Yoshikawa H."/>
            <person name="Miyagishima S.Y."/>
        </authorList>
    </citation>
    <scope>NUCLEOTIDE SEQUENCE [LARGE SCALE GENOMIC DNA]</scope>
    <source>
        <strain evidence="6 7">NIES-2499</strain>
    </source>
</reference>
<dbReference type="GO" id="GO:0051087">
    <property type="term" value="F:protein-folding chaperone binding"/>
    <property type="evidence" value="ECO:0007669"/>
    <property type="project" value="InterPro"/>
</dbReference>
<dbReference type="PROSITE" id="PS51048">
    <property type="entry name" value="SGS"/>
    <property type="match status" value="1"/>
</dbReference>
<dbReference type="CDD" id="cd06466">
    <property type="entry name" value="p23_CS_SGT1_like"/>
    <property type="match status" value="1"/>
</dbReference>
<feature type="domain" description="SGS" evidence="4">
    <location>
        <begin position="283"/>
        <end position="376"/>
    </location>
</feature>
<dbReference type="SUPFAM" id="SSF49764">
    <property type="entry name" value="HSP20-like chaperones"/>
    <property type="match status" value="1"/>
</dbReference>
<feature type="compositionally biased region" description="Low complexity" evidence="3">
    <location>
        <begin position="135"/>
        <end position="157"/>
    </location>
</feature>
<protein>
    <submittedName>
        <fullName evidence="6">Uncharacterized protein</fullName>
    </submittedName>
</protein>
<dbReference type="InterPro" id="IPR019734">
    <property type="entry name" value="TPR_rpt"/>
</dbReference>
<dbReference type="STRING" id="1157962.A0A250X5K0"/>
<evidence type="ECO:0000259" key="4">
    <source>
        <dbReference type="PROSITE" id="PS51048"/>
    </source>
</evidence>
<sequence>MDNFVAKADRAFVEEDYETAIELYSKALGESPNSSTIYEARAHAHIKIEDYLSAVDDAAKAIEIDPSFSKAYLRSGVALFHMDEFEAALTAFLEGSQLDPENKLFKTWIRKCTAEFEDESRGDSNAQPQQTATRSAHTPSAAPGSSSAPAPATTSSTVDLTKPMSPSAVPEFEGKYRHQYYQLQSKVNVDVYAKNISREKVSCQFKESHLTFIIFDVDGNEEYKLDVELYGKINPEASRFEVLKTKIEICMMKADALQWGSLEKSSKVAAPNYSTPGTTAPAKYPSSFAPKAPKDWDKVESEISEMEKKGELEDGDPLNGFFKKIFSQGDEDTRRAMMKSFVESNGTVLSTNWADIGSKKVECTPPDGMEVKKFEI</sequence>
<dbReference type="Gene3D" id="1.25.40.10">
    <property type="entry name" value="Tetratricopeptide repeat domain"/>
    <property type="match status" value="1"/>
</dbReference>
<dbReference type="InterPro" id="IPR044563">
    <property type="entry name" value="Sgt1-like"/>
</dbReference>
<dbReference type="EMBL" id="BEGY01000030">
    <property type="protein sequence ID" value="GAX78172.1"/>
    <property type="molecule type" value="Genomic_DNA"/>
</dbReference>
<keyword evidence="7" id="KW-1185">Reference proteome</keyword>
<dbReference type="Pfam" id="PF04969">
    <property type="entry name" value="CS"/>
    <property type="match status" value="1"/>
</dbReference>
<dbReference type="Gene3D" id="2.60.40.790">
    <property type="match status" value="1"/>
</dbReference>
<name>A0A250X5K0_9CHLO</name>
<evidence type="ECO:0000256" key="3">
    <source>
        <dbReference type="SAM" id="MobiDB-lite"/>
    </source>
</evidence>
<evidence type="ECO:0000313" key="6">
    <source>
        <dbReference type="EMBL" id="GAX78172.1"/>
    </source>
</evidence>
<dbReference type="InterPro" id="IPR008978">
    <property type="entry name" value="HSP20-like_chaperone"/>
</dbReference>
<feature type="repeat" description="TPR" evidence="2">
    <location>
        <begin position="69"/>
        <end position="102"/>
    </location>
</feature>
<dbReference type="OrthoDB" id="1898560at2759"/>
<feature type="repeat" description="TPR" evidence="2">
    <location>
        <begin position="35"/>
        <end position="68"/>
    </location>
</feature>
<proteinExistence type="inferred from homology"/>
<gene>
    <name evidence="6" type="ORF">CEUSTIGMA_g5614.t1</name>
</gene>